<evidence type="ECO:0000313" key="5">
    <source>
        <dbReference type="Proteomes" id="UP000676336"/>
    </source>
</evidence>
<evidence type="ECO:0000259" key="3">
    <source>
        <dbReference type="Pfam" id="PF03828"/>
    </source>
</evidence>
<dbReference type="GO" id="GO:0046872">
    <property type="term" value="F:metal ion binding"/>
    <property type="evidence" value="ECO:0007669"/>
    <property type="project" value="UniProtKB-KW"/>
</dbReference>
<keyword evidence="1" id="KW-0479">Metal-binding</keyword>
<dbReference type="AlphaFoldDB" id="A0A8S3I0E7"/>
<reference evidence="4" key="1">
    <citation type="submission" date="2021-02" db="EMBL/GenBank/DDBJ databases">
        <authorList>
            <person name="Nowell W R."/>
        </authorList>
    </citation>
    <scope>NUCLEOTIDE SEQUENCE</scope>
</reference>
<protein>
    <recommendedName>
        <fullName evidence="3">PAP-associated domain-containing protein</fullName>
    </recommendedName>
</protein>
<sequence length="73" mass="8963">MNENRYPEFFRVSNEYSRQWKSKNTTEVELLFLQLLSYYVKTFNTKQFVISIQTRMPVVKIDKNWHSKKLLVE</sequence>
<dbReference type="Proteomes" id="UP000676336">
    <property type="component" value="Unassembled WGS sequence"/>
</dbReference>
<name>A0A8S3I0E7_9BILA</name>
<evidence type="ECO:0000256" key="2">
    <source>
        <dbReference type="ARBA" id="ARBA00022842"/>
    </source>
</evidence>
<keyword evidence="2" id="KW-0460">Magnesium</keyword>
<gene>
    <name evidence="4" type="ORF">SMN809_LOCUS72097</name>
</gene>
<dbReference type="SUPFAM" id="SSF81631">
    <property type="entry name" value="PAP/OAS1 substrate-binding domain"/>
    <property type="match status" value="1"/>
</dbReference>
<feature type="non-terminal residue" evidence="4">
    <location>
        <position position="73"/>
    </location>
</feature>
<evidence type="ECO:0000313" key="4">
    <source>
        <dbReference type="EMBL" id="CAF5190437.1"/>
    </source>
</evidence>
<accession>A0A8S3I0E7</accession>
<feature type="domain" description="PAP-associated" evidence="3">
    <location>
        <begin position="31"/>
        <end position="67"/>
    </location>
</feature>
<evidence type="ECO:0000256" key="1">
    <source>
        <dbReference type="ARBA" id="ARBA00022723"/>
    </source>
</evidence>
<organism evidence="4 5">
    <name type="scientific">Rotaria magnacalcarata</name>
    <dbReference type="NCBI Taxonomy" id="392030"/>
    <lineage>
        <taxon>Eukaryota</taxon>
        <taxon>Metazoa</taxon>
        <taxon>Spiralia</taxon>
        <taxon>Gnathifera</taxon>
        <taxon>Rotifera</taxon>
        <taxon>Eurotatoria</taxon>
        <taxon>Bdelloidea</taxon>
        <taxon>Philodinida</taxon>
        <taxon>Philodinidae</taxon>
        <taxon>Rotaria</taxon>
    </lineage>
</organism>
<dbReference type="Pfam" id="PF03828">
    <property type="entry name" value="PAP_assoc"/>
    <property type="match status" value="1"/>
</dbReference>
<dbReference type="Gene3D" id="1.10.1410.10">
    <property type="match status" value="1"/>
</dbReference>
<dbReference type="EMBL" id="CAJOBI010324976">
    <property type="protein sequence ID" value="CAF5190437.1"/>
    <property type="molecule type" value="Genomic_DNA"/>
</dbReference>
<dbReference type="InterPro" id="IPR002058">
    <property type="entry name" value="PAP_assoc"/>
</dbReference>
<proteinExistence type="predicted"/>
<comment type="caution">
    <text evidence="4">The sequence shown here is derived from an EMBL/GenBank/DDBJ whole genome shotgun (WGS) entry which is preliminary data.</text>
</comment>